<protein>
    <submittedName>
        <fullName evidence="2">Uncharacterized protein</fullName>
    </submittedName>
</protein>
<name>A0ABQ9W7B4_SAGOE</name>
<dbReference type="EMBL" id="JASSZA010000002">
    <property type="protein sequence ID" value="KAK2117522.1"/>
    <property type="molecule type" value="Genomic_DNA"/>
</dbReference>
<accession>A0ABQ9W7B4</accession>
<comment type="caution">
    <text evidence="2">The sequence shown here is derived from an EMBL/GenBank/DDBJ whole genome shotgun (WGS) entry which is preliminary data.</text>
</comment>
<sequence>MREEVHEENTSRRGRGRAWSNKGKGLPGEAGLMATAHGGGTRTADGCIRGTASAMSVVLLMIWWSLPGCEVAERAGGQGVAQCHRGQFFGNNVNDQEVTLEKMQASHSQ</sequence>
<gene>
    <name evidence="2" type="ORF">P7K49_004408</name>
</gene>
<evidence type="ECO:0000313" key="2">
    <source>
        <dbReference type="EMBL" id="KAK2117522.1"/>
    </source>
</evidence>
<organism evidence="2 3">
    <name type="scientific">Saguinus oedipus</name>
    <name type="common">Cotton-top tamarin</name>
    <name type="synonym">Oedipomidas oedipus</name>
    <dbReference type="NCBI Taxonomy" id="9490"/>
    <lineage>
        <taxon>Eukaryota</taxon>
        <taxon>Metazoa</taxon>
        <taxon>Chordata</taxon>
        <taxon>Craniata</taxon>
        <taxon>Vertebrata</taxon>
        <taxon>Euteleostomi</taxon>
        <taxon>Mammalia</taxon>
        <taxon>Eutheria</taxon>
        <taxon>Euarchontoglires</taxon>
        <taxon>Primates</taxon>
        <taxon>Haplorrhini</taxon>
        <taxon>Platyrrhini</taxon>
        <taxon>Cebidae</taxon>
        <taxon>Callitrichinae</taxon>
        <taxon>Saguinus</taxon>
    </lineage>
</organism>
<evidence type="ECO:0000256" key="1">
    <source>
        <dbReference type="SAM" id="MobiDB-lite"/>
    </source>
</evidence>
<proteinExistence type="predicted"/>
<reference evidence="2 3" key="1">
    <citation type="submission" date="2023-05" db="EMBL/GenBank/DDBJ databases">
        <title>B98-5 Cell Line De Novo Hybrid Assembly: An Optical Mapping Approach.</title>
        <authorList>
            <person name="Kananen K."/>
            <person name="Auerbach J.A."/>
            <person name="Kautto E."/>
            <person name="Blachly J.S."/>
        </authorList>
    </citation>
    <scope>NUCLEOTIDE SEQUENCE [LARGE SCALE GENOMIC DNA]</scope>
    <source>
        <strain evidence="2">B95-8</strain>
        <tissue evidence="2">Cell line</tissue>
    </source>
</reference>
<evidence type="ECO:0000313" key="3">
    <source>
        <dbReference type="Proteomes" id="UP001266305"/>
    </source>
</evidence>
<keyword evidence="3" id="KW-1185">Reference proteome</keyword>
<dbReference type="Proteomes" id="UP001266305">
    <property type="component" value="Unassembled WGS sequence"/>
</dbReference>
<feature type="compositionally biased region" description="Basic and acidic residues" evidence="1">
    <location>
        <begin position="1"/>
        <end position="11"/>
    </location>
</feature>
<feature type="region of interest" description="Disordered" evidence="1">
    <location>
        <begin position="1"/>
        <end position="42"/>
    </location>
</feature>